<organism evidence="2 3">
    <name type="scientific">Prunus dulcis</name>
    <name type="common">Almond</name>
    <name type="synonym">Amygdalus dulcis</name>
    <dbReference type="NCBI Taxonomy" id="3755"/>
    <lineage>
        <taxon>Eukaryota</taxon>
        <taxon>Viridiplantae</taxon>
        <taxon>Streptophyta</taxon>
        <taxon>Embryophyta</taxon>
        <taxon>Tracheophyta</taxon>
        <taxon>Spermatophyta</taxon>
        <taxon>Magnoliopsida</taxon>
        <taxon>eudicotyledons</taxon>
        <taxon>Gunneridae</taxon>
        <taxon>Pentapetalae</taxon>
        <taxon>rosids</taxon>
        <taxon>fabids</taxon>
        <taxon>Rosales</taxon>
        <taxon>Rosaceae</taxon>
        <taxon>Amygdaloideae</taxon>
        <taxon>Amygdaleae</taxon>
        <taxon>Prunus</taxon>
    </lineage>
</organism>
<feature type="compositionally biased region" description="Acidic residues" evidence="1">
    <location>
        <begin position="83"/>
        <end position="93"/>
    </location>
</feature>
<dbReference type="Proteomes" id="UP000327085">
    <property type="component" value="Chromosome 3"/>
</dbReference>
<feature type="compositionally biased region" description="Polar residues" evidence="1">
    <location>
        <begin position="38"/>
        <end position="55"/>
    </location>
</feature>
<name>A0A5E4FLC9_PRUDU</name>
<sequence length="118" mass="12103">MSGTFDAITERMKSAQLAIATGYPEQYTRLLMHVNDNVNKGVSSRSPRASENPLQSGGGGGDGGGQGGRGGGGRRRGGRGGDEGECGDGDGGGDEDGWRWSSLLLLKAALKSNLNACF</sequence>
<feature type="compositionally biased region" description="Gly residues" evidence="1">
    <location>
        <begin position="56"/>
        <end position="71"/>
    </location>
</feature>
<protein>
    <submittedName>
        <fullName evidence="2">PREDICTED: MOR1</fullName>
    </submittedName>
</protein>
<evidence type="ECO:0000256" key="1">
    <source>
        <dbReference type="SAM" id="MobiDB-lite"/>
    </source>
</evidence>
<dbReference type="EMBL" id="CABIKO010000146">
    <property type="protein sequence ID" value="VVA28566.1"/>
    <property type="molecule type" value="Genomic_DNA"/>
</dbReference>
<reference evidence="3" key="1">
    <citation type="journal article" date="2020" name="Plant J.">
        <title>Transposons played a major role in the diversification between the closely related almond and peach genomes: results from the almond genome sequence.</title>
        <authorList>
            <person name="Alioto T."/>
            <person name="Alexiou K.G."/>
            <person name="Bardil A."/>
            <person name="Barteri F."/>
            <person name="Castanera R."/>
            <person name="Cruz F."/>
            <person name="Dhingra A."/>
            <person name="Duval H."/>
            <person name="Fernandez I Marti A."/>
            <person name="Frias L."/>
            <person name="Galan B."/>
            <person name="Garcia J.L."/>
            <person name="Howad W."/>
            <person name="Gomez-Garrido J."/>
            <person name="Gut M."/>
            <person name="Julca I."/>
            <person name="Morata J."/>
            <person name="Puigdomenech P."/>
            <person name="Ribeca P."/>
            <person name="Rubio Cabetas M.J."/>
            <person name="Vlasova A."/>
            <person name="Wirthensohn M."/>
            <person name="Garcia-Mas J."/>
            <person name="Gabaldon T."/>
            <person name="Casacuberta J.M."/>
            <person name="Arus P."/>
        </authorList>
    </citation>
    <scope>NUCLEOTIDE SEQUENCE [LARGE SCALE GENOMIC DNA]</scope>
    <source>
        <strain evidence="3">cv. Texas</strain>
    </source>
</reference>
<evidence type="ECO:0000313" key="3">
    <source>
        <dbReference type="Proteomes" id="UP000327085"/>
    </source>
</evidence>
<dbReference type="Gramene" id="VVA28566">
    <property type="protein sequence ID" value="VVA28566"/>
    <property type="gene ID" value="Prudul26B022960"/>
</dbReference>
<accession>A0A5E4FLC9</accession>
<dbReference type="InParanoid" id="A0A5E4FLC9"/>
<evidence type="ECO:0000313" key="2">
    <source>
        <dbReference type="EMBL" id="VVA28566.1"/>
    </source>
</evidence>
<feature type="region of interest" description="Disordered" evidence="1">
    <location>
        <begin position="38"/>
        <end position="93"/>
    </location>
</feature>
<gene>
    <name evidence="2" type="ORF">ALMOND_2B022960</name>
</gene>
<dbReference type="AlphaFoldDB" id="A0A5E4FLC9"/>
<proteinExistence type="predicted"/>